<accession>A0A512CAN9</accession>
<reference evidence="11 12" key="1">
    <citation type="submission" date="2019-07" db="EMBL/GenBank/DDBJ databases">
        <title>Whole genome shotgun sequence of Cyclobacterium qasimii NBRC 106168.</title>
        <authorList>
            <person name="Hosoyama A."/>
            <person name="Uohara A."/>
            <person name="Ohji S."/>
            <person name="Ichikawa N."/>
        </authorList>
    </citation>
    <scope>NUCLEOTIDE SEQUENCE [LARGE SCALE GENOMIC DNA]</scope>
    <source>
        <strain evidence="11 12">NBRC 106168</strain>
    </source>
</reference>
<dbReference type="Proteomes" id="UP000321301">
    <property type="component" value="Unassembled WGS sequence"/>
</dbReference>
<dbReference type="GO" id="GO:0055085">
    <property type="term" value="P:transmembrane transport"/>
    <property type="evidence" value="ECO:0007669"/>
    <property type="project" value="InterPro"/>
</dbReference>
<protein>
    <recommendedName>
        <fullName evidence="10">TonB C-terminal domain-containing protein</fullName>
    </recommendedName>
</protein>
<dbReference type="GO" id="GO:0015031">
    <property type="term" value="P:protein transport"/>
    <property type="evidence" value="ECO:0007669"/>
    <property type="project" value="UniProtKB-KW"/>
</dbReference>
<keyword evidence="12" id="KW-1185">Reference proteome</keyword>
<organism evidence="11 12">
    <name type="scientific">Cyclobacterium qasimii</name>
    <dbReference type="NCBI Taxonomy" id="1350429"/>
    <lineage>
        <taxon>Bacteria</taxon>
        <taxon>Pseudomonadati</taxon>
        <taxon>Bacteroidota</taxon>
        <taxon>Cytophagia</taxon>
        <taxon>Cytophagales</taxon>
        <taxon>Cyclobacteriaceae</taxon>
        <taxon>Cyclobacterium</taxon>
    </lineage>
</organism>
<dbReference type="GO" id="GO:0031992">
    <property type="term" value="F:energy transducer activity"/>
    <property type="evidence" value="ECO:0007669"/>
    <property type="project" value="TreeGrafter"/>
</dbReference>
<dbReference type="Pfam" id="PF03544">
    <property type="entry name" value="TonB_C"/>
    <property type="match status" value="1"/>
</dbReference>
<comment type="subcellular location">
    <subcellularLocation>
        <location evidence="1">Cell inner membrane</location>
        <topology evidence="1">Single-pass membrane protein</topology>
        <orientation evidence="1">Periplasmic side</orientation>
    </subcellularLocation>
</comment>
<evidence type="ECO:0000256" key="9">
    <source>
        <dbReference type="ARBA" id="ARBA00023136"/>
    </source>
</evidence>
<comment type="caution">
    <text evidence="11">The sequence shown here is derived from an EMBL/GenBank/DDBJ whole genome shotgun (WGS) entry which is preliminary data.</text>
</comment>
<keyword evidence="5" id="KW-0997">Cell inner membrane</keyword>
<evidence type="ECO:0000256" key="1">
    <source>
        <dbReference type="ARBA" id="ARBA00004383"/>
    </source>
</evidence>
<evidence type="ECO:0000256" key="8">
    <source>
        <dbReference type="ARBA" id="ARBA00022989"/>
    </source>
</evidence>
<dbReference type="GO" id="GO:0098797">
    <property type="term" value="C:plasma membrane protein complex"/>
    <property type="evidence" value="ECO:0007669"/>
    <property type="project" value="TreeGrafter"/>
</dbReference>
<dbReference type="Gene3D" id="3.30.1150.10">
    <property type="match status" value="1"/>
</dbReference>
<evidence type="ECO:0000256" key="2">
    <source>
        <dbReference type="ARBA" id="ARBA00006555"/>
    </source>
</evidence>
<dbReference type="NCBIfam" id="TIGR01352">
    <property type="entry name" value="tonB_Cterm"/>
    <property type="match status" value="1"/>
</dbReference>
<dbReference type="SUPFAM" id="SSF74653">
    <property type="entry name" value="TolA/TonB C-terminal domain"/>
    <property type="match status" value="1"/>
</dbReference>
<dbReference type="PANTHER" id="PTHR33446">
    <property type="entry name" value="PROTEIN TONB-RELATED"/>
    <property type="match status" value="1"/>
</dbReference>
<dbReference type="EMBL" id="BJYV01000006">
    <property type="protein sequence ID" value="GEO21217.1"/>
    <property type="molecule type" value="Genomic_DNA"/>
</dbReference>
<evidence type="ECO:0000256" key="3">
    <source>
        <dbReference type="ARBA" id="ARBA00022448"/>
    </source>
</evidence>
<evidence type="ECO:0000256" key="4">
    <source>
        <dbReference type="ARBA" id="ARBA00022475"/>
    </source>
</evidence>
<keyword evidence="9" id="KW-0472">Membrane</keyword>
<evidence type="ECO:0000256" key="7">
    <source>
        <dbReference type="ARBA" id="ARBA00022927"/>
    </source>
</evidence>
<evidence type="ECO:0000256" key="5">
    <source>
        <dbReference type="ARBA" id="ARBA00022519"/>
    </source>
</evidence>
<keyword evidence="4" id="KW-1003">Cell membrane</keyword>
<comment type="similarity">
    <text evidence="2">Belongs to the TonB family.</text>
</comment>
<sequence length="234" mass="26422">MNSFKLINFRLSIMVRALIIIFLFGVSFFSASSQTLKKVKEKSKNSNTVFTFHVLDDEQTKEGAAEIKYKGNMGFRVKGQYSQGNKSGTWDYFDSDNTLIQQYNFSTKSFEYLQDFKSVKAVYILKDEDLVEVKTGAMPVLLGGDAKFFYFLANNVRYPHAARAKGVTGTIGVMVTITKEGKMERPFIPKAGDKSLDAEALRVVSLMPNDWIPLYLDGKATDSLVLLYFNFHMG</sequence>
<gene>
    <name evidence="11" type="ORF">CQA01_17510</name>
</gene>
<name>A0A512CAN9_9BACT</name>
<evidence type="ECO:0000256" key="6">
    <source>
        <dbReference type="ARBA" id="ARBA00022692"/>
    </source>
</evidence>
<evidence type="ECO:0000313" key="11">
    <source>
        <dbReference type="EMBL" id="GEO21217.1"/>
    </source>
</evidence>
<feature type="domain" description="TonB C-terminal" evidence="10">
    <location>
        <begin position="155"/>
        <end position="232"/>
    </location>
</feature>
<keyword evidence="3" id="KW-0813">Transport</keyword>
<keyword evidence="8" id="KW-1133">Transmembrane helix</keyword>
<dbReference type="AlphaFoldDB" id="A0A512CAN9"/>
<proteinExistence type="inferred from homology"/>
<evidence type="ECO:0000313" key="12">
    <source>
        <dbReference type="Proteomes" id="UP000321301"/>
    </source>
</evidence>
<dbReference type="InterPro" id="IPR051045">
    <property type="entry name" value="TonB-dependent_transducer"/>
</dbReference>
<dbReference type="InterPro" id="IPR037682">
    <property type="entry name" value="TonB_C"/>
</dbReference>
<keyword evidence="6" id="KW-0812">Transmembrane</keyword>
<keyword evidence="7" id="KW-0653">Protein transport</keyword>
<dbReference type="InterPro" id="IPR006260">
    <property type="entry name" value="TonB/TolA_C"/>
</dbReference>
<evidence type="ECO:0000259" key="10">
    <source>
        <dbReference type="Pfam" id="PF03544"/>
    </source>
</evidence>
<dbReference type="PANTHER" id="PTHR33446:SF2">
    <property type="entry name" value="PROTEIN TONB"/>
    <property type="match status" value="1"/>
</dbReference>